<dbReference type="GO" id="GO:0005524">
    <property type="term" value="F:ATP binding"/>
    <property type="evidence" value="ECO:0007669"/>
    <property type="project" value="UniProtKB-UniRule"/>
</dbReference>
<dbReference type="SMART" id="SM00878">
    <property type="entry name" value="Biotin_carb_C"/>
    <property type="match status" value="1"/>
</dbReference>
<dbReference type="InterPro" id="IPR005479">
    <property type="entry name" value="CPAse_ATP-bd"/>
</dbReference>
<evidence type="ECO:0000313" key="13">
    <source>
        <dbReference type="Proteomes" id="UP000243589"/>
    </source>
</evidence>
<dbReference type="Gene3D" id="3.30.470.20">
    <property type="entry name" value="ATP-grasp fold, B domain"/>
    <property type="match status" value="1"/>
</dbReference>
<dbReference type="SUPFAM" id="SSF51246">
    <property type="entry name" value="Rudiment single hybrid motif"/>
    <property type="match status" value="1"/>
</dbReference>
<evidence type="ECO:0000256" key="2">
    <source>
        <dbReference type="ARBA" id="ARBA00013263"/>
    </source>
</evidence>
<dbReference type="Pfam" id="PF02786">
    <property type="entry name" value="CPSase_L_D2"/>
    <property type="match status" value="1"/>
</dbReference>
<dbReference type="SUPFAM" id="SSF56059">
    <property type="entry name" value="Glutathione synthetase ATP-binding domain-like"/>
    <property type="match status" value="1"/>
</dbReference>
<feature type="compositionally biased region" description="Basic residues" evidence="8">
    <location>
        <begin position="512"/>
        <end position="523"/>
    </location>
</feature>
<dbReference type="Pfam" id="PF02785">
    <property type="entry name" value="Biotin_carb_C"/>
    <property type="match status" value="1"/>
</dbReference>
<evidence type="ECO:0000313" key="12">
    <source>
        <dbReference type="EMBL" id="KXZ59426.1"/>
    </source>
</evidence>
<dbReference type="InterPro" id="IPR011054">
    <property type="entry name" value="Rudment_hybrid_motif"/>
</dbReference>
<evidence type="ECO:0000256" key="4">
    <source>
        <dbReference type="ARBA" id="ARBA00022741"/>
    </source>
</evidence>
<gene>
    <name evidence="12" type="primary">accA1_1</name>
    <name evidence="12" type="ORF">Bravens_00360</name>
</gene>
<evidence type="ECO:0000256" key="6">
    <source>
        <dbReference type="ARBA" id="ARBA00023267"/>
    </source>
</evidence>
<dbReference type="InterPro" id="IPR016185">
    <property type="entry name" value="PreATP-grasp_dom_sf"/>
</dbReference>
<dbReference type="Pfam" id="PF00364">
    <property type="entry name" value="Biotin_lipoyl"/>
    <property type="match status" value="1"/>
</dbReference>
<evidence type="ECO:0000259" key="11">
    <source>
        <dbReference type="PROSITE" id="PS50979"/>
    </source>
</evidence>
<keyword evidence="6" id="KW-0092">Biotin</keyword>
<comment type="cofactor">
    <cofactor evidence="1">
        <name>biotin</name>
        <dbReference type="ChEBI" id="CHEBI:57586"/>
    </cofactor>
</comment>
<dbReference type="PROSITE" id="PS50979">
    <property type="entry name" value="BC"/>
    <property type="match status" value="1"/>
</dbReference>
<dbReference type="FunFam" id="2.40.50.100:FF:000003">
    <property type="entry name" value="Acetyl-CoA carboxylase biotin carboxyl carrier protein"/>
    <property type="match status" value="1"/>
</dbReference>
<feature type="domain" description="Lipoyl-binding" evidence="9">
    <location>
        <begin position="519"/>
        <end position="594"/>
    </location>
</feature>
<comment type="caution">
    <text evidence="12">The sequence shown here is derived from an EMBL/GenBank/DDBJ whole genome shotgun (WGS) entry which is preliminary data.</text>
</comment>
<feature type="domain" description="Biotin carboxylation" evidence="11">
    <location>
        <begin position="13"/>
        <end position="456"/>
    </location>
</feature>
<protein>
    <recommendedName>
        <fullName evidence="2">biotin carboxylase</fullName>
        <ecNumber evidence="2">6.3.4.14</ecNumber>
    </recommendedName>
</protein>
<dbReference type="PATRIC" id="fig|479117.4.peg.356"/>
<dbReference type="InterPro" id="IPR005481">
    <property type="entry name" value="BC-like_N"/>
</dbReference>
<dbReference type="InterPro" id="IPR000089">
    <property type="entry name" value="Biotin_lipoyl"/>
</dbReference>
<dbReference type="InterPro" id="IPR005482">
    <property type="entry name" value="Biotin_COase_C"/>
</dbReference>
<evidence type="ECO:0000256" key="3">
    <source>
        <dbReference type="ARBA" id="ARBA00022598"/>
    </source>
</evidence>
<organism evidence="12 13">
    <name type="scientific">Brevibacterium ravenspurgense</name>
    <dbReference type="NCBI Taxonomy" id="479117"/>
    <lineage>
        <taxon>Bacteria</taxon>
        <taxon>Bacillati</taxon>
        <taxon>Actinomycetota</taxon>
        <taxon>Actinomycetes</taxon>
        <taxon>Micrococcales</taxon>
        <taxon>Brevibacteriaceae</taxon>
        <taxon>Brevibacterium</taxon>
    </lineage>
</organism>
<dbReference type="RefSeq" id="WP_062019773.1">
    <property type="nucleotide sequence ID" value="NZ_LQQC01000004.1"/>
</dbReference>
<dbReference type="Gene3D" id="2.40.50.100">
    <property type="match status" value="1"/>
</dbReference>
<dbReference type="PROSITE" id="PS50975">
    <property type="entry name" value="ATP_GRASP"/>
    <property type="match status" value="1"/>
</dbReference>
<feature type="region of interest" description="Disordered" evidence="8">
    <location>
        <begin position="499"/>
        <end position="528"/>
    </location>
</feature>
<evidence type="ECO:0000259" key="10">
    <source>
        <dbReference type="PROSITE" id="PS50975"/>
    </source>
</evidence>
<dbReference type="PANTHER" id="PTHR18866:SF33">
    <property type="entry name" value="METHYLCROTONOYL-COA CARBOXYLASE SUBUNIT ALPHA, MITOCHONDRIAL-RELATED"/>
    <property type="match status" value="1"/>
</dbReference>
<evidence type="ECO:0000256" key="1">
    <source>
        <dbReference type="ARBA" id="ARBA00001953"/>
    </source>
</evidence>
<keyword evidence="5 7" id="KW-0067">ATP-binding</keyword>
<dbReference type="PANTHER" id="PTHR18866">
    <property type="entry name" value="CARBOXYLASE:PYRUVATE/ACETYL-COA/PROPIONYL-COA CARBOXYLASE"/>
    <property type="match status" value="1"/>
</dbReference>
<reference evidence="12 13" key="1">
    <citation type="submission" date="2016-01" db="EMBL/GenBank/DDBJ databases">
        <title>Use of Whole Genome Sequencing to ascertain that Brevibacterium massiliense (Roux, Raoult 2009) is a later heterotypic synonym of Brevibacterium ravenspurgense (Mages 2008).</title>
        <authorList>
            <person name="Bernier A.-M."/>
            <person name="Burdz T."/>
            <person name="Huynh C."/>
            <person name="Pachecho A.L."/>
            <person name="Wiebe D."/>
            <person name="Bonner C."/>
            <person name="Bernard K."/>
        </authorList>
    </citation>
    <scope>NUCLEOTIDE SEQUENCE [LARGE SCALE GENOMIC DNA]</scope>
    <source>
        <strain evidence="12 13">CCUG56047</strain>
    </source>
</reference>
<dbReference type="FunFam" id="3.30.1490.20:FF:000003">
    <property type="entry name" value="acetyl-CoA carboxylase isoform X1"/>
    <property type="match status" value="1"/>
</dbReference>
<dbReference type="PROSITE" id="PS50968">
    <property type="entry name" value="BIOTINYL_LIPOYL"/>
    <property type="match status" value="1"/>
</dbReference>
<dbReference type="InterPro" id="IPR001882">
    <property type="entry name" value="Biotin_BS"/>
</dbReference>
<dbReference type="GO" id="GO:0046872">
    <property type="term" value="F:metal ion binding"/>
    <property type="evidence" value="ECO:0007669"/>
    <property type="project" value="InterPro"/>
</dbReference>
<evidence type="ECO:0000256" key="8">
    <source>
        <dbReference type="SAM" id="MobiDB-lite"/>
    </source>
</evidence>
<evidence type="ECO:0000259" key="9">
    <source>
        <dbReference type="PROSITE" id="PS50968"/>
    </source>
</evidence>
<keyword evidence="13" id="KW-1185">Reference proteome</keyword>
<name>A0A150HBF9_9MICO</name>
<dbReference type="PROSITE" id="PS00188">
    <property type="entry name" value="BIOTIN"/>
    <property type="match status" value="1"/>
</dbReference>
<sequence>MSSTFSATVNTKPFTRVLIANRGEIALRVVRACHDLGLTAIAAYTTPDSDADFVRYADDAWLMPGNGAAETYLDIDSILTIAERSGAEAVHPGYGYLAESPEFAQAVIDAGLVWVGPPPAAIAGLADKANARAVAREVGAPTTRGSNGPVENVGDALAVADEIGYPVVIKAVHGGGGRGFRTAASRAELPHAYESAGREAKAAFGRDDVLVEQQILRPRHIEVQAIADAAGRILIGSTRDCTLQRRNQKIIEEAPAPFLSDEQVATLTEATENILHAVGYVGAATCEFLMGDNGTLSFMETNARIQVEHTITEEVAGIDLVAWQLKIAQGESLPESFPAPRGHAIQFRINAEDPAQNFFPATGKITALREPAGPGVRMDSGVEVGRFVTSDFDPMLAKLIVTGEDRQQALARARRALDEYVLEGVATLLPLHRALVNEPAFADDFSVSTEWLQTEYVPNFDIPASTPGETGPETSSVDVVVEVDGHRLTVKVPKELAAAGNGSAVPAERPARRLRRKGSRRSNKSAELAAPMQGTIVSVEVAAGDSVSEGQTLAVIEAMKMEQPLKATREGVVSDVLVEAGASVKSGTTLITFAS</sequence>
<dbReference type="InterPro" id="IPR011764">
    <property type="entry name" value="Biotin_carboxylation_dom"/>
</dbReference>
<feature type="domain" description="ATP-grasp" evidence="10">
    <location>
        <begin position="132"/>
        <end position="329"/>
    </location>
</feature>
<evidence type="ECO:0000256" key="5">
    <source>
        <dbReference type="ARBA" id="ARBA00022840"/>
    </source>
</evidence>
<proteinExistence type="predicted"/>
<dbReference type="EMBL" id="LQQC01000004">
    <property type="protein sequence ID" value="KXZ59426.1"/>
    <property type="molecule type" value="Genomic_DNA"/>
</dbReference>
<keyword evidence="3" id="KW-0436">Ligase</keyword>
<dbReference type="SUPFAM" id="SSF52440">
    <property type="entry name" value="PreATP-grasp domain"/>
    <property type="match status" value="1"/>
</dbReference>
<dbReference type="AlphaFoldDB" id="A0A150HBF9"/>
<dbReference type="EC" id="6.3.4.14" evidence="2"/>
<evidence type="ECO:0000256" key="7">
    <source>
        <dbReference type="PROSITE-ProRule" id="PRU00409"/>
    </source>
</evidence>
<dbReference type="InterPro" id="IPR011053">
    <property type="entry name" value="Single_hybrid_motif"/>
</dbReference>
<dbReference type="Proteomes" id="UP000243589">
    <property type="component" value="Unassembled WGS sequence"/>
</dbReference>
<accession>A0A150HBF9</accession>
<dbReference type="SUPFAM" id="SSF51230">
    <property type="entry name" value="Single hybrid motif"/>
    <property type="match status" value="1"/>
</dbReference>
<dbReference type="InterPro" id="IPR050856">
    <property type="entry name" value="Biotin_carboxylase_complex"/>
</dbReference>
<keyword evidence="4 7" id="KW-0547">Nucleotide-binding</keyword>
<dbReference type="GO" id="GO:0004075">
    <property type="term" value="F:biotin carboxylase activity"/>
    <property type="evidence" value="ECO:0007669"/>
    <property type="project" value="UniProtKB-EC"/>
</dbReference>
<dbReference type="InterPro" id="IPR011761">
    <property type="entry name" value="ATP-grasp"/>
</dbReference>
<dbReference type="Pfam" id="PF00289">
    <property type="entry name" value="Biotin_carb_N"/>
    <property type="match status" value="1"/>
</dbReference>
<dbReference type="CDD" id="cd06850">
    <property type="entry name" value="biotinyl_domain"/>
    <property type="match status" value="1"/>
</dbReference>